<protein>
    <submittedName>
        <fullName evidence="13">M48 family metallopeptidase</fullName>
    </submittedName>
</protein>
<evidence type="ECO:0000256" key="2">
    <source>
        <dbReference type="ARBA" id="ARBA00022670"/>
    </source>
</evidence>
<evidence type="ECO:0000256" key="3">
    <source>
        <dbReference type="ARBA" id="ARBA00022692"/>
    </source>
</evidence>
<feature type="transmembrane region" description="Helical" evidence="11">
    <location>
        <begin position="178"/>
        <end position="199"/>
    </location>
</feature>
<organism evidence="13 14">
    <name type="scientific">Thermocrispum agreste</name>
    <dbReference type="NCBI Taxonomy" id="37925"/>
    <lineage>
        <taxon>Bacteria</taxon>
        <taxon>Bacillati</taxon>
        <taxon>Actinomycetota</taxon>
        <taxon>Actinomycetes</taxon>
        <taxon>Pseudonocardiales</taxon>
        <taxon>Pseudonocardiaceae</taxon>
        <taxon>Thermocrispum</taxon>
    </lineage>
</organism>
<feature type="transmembrane region" description="Helical" evidence="11">
    <location>
        <begin position="17"/>
        <end position="40"/>
    </location>
</feature>
<feature type="domain" description="Peptidase M48" evidence="12">
    <location>
        <begin position="102"/>
        <end position="309"/>
    </location>
</feature>
<dbReference type="GO" id="GO:0006508">
    <property type="term" value="P:proteolysis"/>
    <property type="evidence" value="ECO:0007669"/>
    <property type="project" value="UniProtKB-KW"/>
</dbReference>
<keyword evidence="2 10" id="KW-0645">Protease</keyword>
<comment type="cofactor">
    <cofactor evidence="10">
        <name>Zn(2+)</name>
        <dbReference type="ChEBI" id="CHEBI:29105"/>
    </cofactor>
    <text evidence="10">Binds 1 zinc ion per subunit.</text>
</comment>
<evidence type="ECO:0000256" key="8">
    <source>
        <dbReference type="ARBA" id="ARBA00023049"/>
    </source>
</evidence>
<keyword evidence="3 11" id="KW-0812">Transmembrane</keyword>
<feature type="transmembrane region" description="Helical" evidence="11">
    <location>
        <begin position="211"/>
        <end position="230"/>
    </location>
</feature>
<evidence type="ECO:0000256" key="7">
    <source>
        <dbReference type="ARBA" id="ARBA00022989"/>
    </source>
</evidence>
<evidence type="ECO:0000256" key="5">
    <source>
        <dbReference type="ARBA" id="ARBA00022801"/>
    </source>
</evidence>
<keyword evidence="9 11" id="KW-0472">Membrane</keyword>
<dbReference type="Gene3D" id="3.30.2010.10">
    <property type="entry name" value="Metalloproteases ('zincins'), catalytic domain"/>
    <property type="match status" value="1"/>
</dbReference>
<comment type="caution">
    <text evidence="13">The sequence shown here is derived from an EMBL/GenBank/DDBJ whole genome shotgun (WGS) entry which is preliminary data.</text>
</comment>
<dbReference type="CDD" id="cd07340">
    <property type="entry name" value="M48B_Htpx_like"/>
    <property type="match status" value="1"/>
</dbReference>
<sequence length="341" mass="36447">MNFFERQIQVRKASGRLVFLFAVAVVGIVTVIDLVVWLLMLRGLPPETVASVLAVLTVVVVLIIGLASLFRLASLKKGGGGKVARALGGVYVPEDTTDPQLRRLRNVVEEIAIASGTPVPELYVLPHEPGINAFAAGWSPADAAVAVTRGCLERLNRDELQGVIAHEFSHVVNGDMRLSIRLMGVLFGILGLAVVGRVLLHTRGERNPLPLVGLVLLAAGSIGLFCGKLIKSAVSRQREYLADASAVQFTRQTEGLAGALKKIGGLPDGSHLNSGKKDDVSHMLFSEGSKFASLFATHPPLVERIRALQPNFDPRELEALKQRWSAAPPSGLQEDAAMGLA</sequence>
<dbReference type="GO" id="GO:0008237">
    <property type="term" value="F:metallopeptidase activity"/>
    <property type="evidence" value="ECO:0007669"/>
    <property type="project" value="UniProtKB-KW"/>
</dbReference>
<dbReference type="InterPro" id="IPR050083">
    <property type="entry name" value="HtpX_protease"/>
</dbReference>
<evidence type="ECO:0000256" key="1">
    <source>
        <dbReference type="ARBA" id="ARBA00022475"/>
    </source>
</evidence>
<evidence type="ECO:0000256" key="11">
    <source>
        <dbReference type="SAM" id="Phobius"/>
    </source>
</evidence>
<evidence type="ECO:0000256" key="10">
    <source>
        <dbReference type="RuleBase" id="RU003983"/>
    </source>
</evidence>
<dbReference type="GO" id="GO:0046872">
    <property type="term" value="F:metal ion binding"/>
    <property type="evidence" value="ECO:0007669"/>
    <property type="project" value="UniProtKB-KW"/>
</dbReference>
<feature type="transmembrane region" description="Helical" evidence="11">
    <location>
        <begin position="52"/>
        <end position="72"/>
    </location>
</feature>
<comment type="similarity">
    <text evidence="10">Belongs to the peptidase M48 family.</text>
</comment>
<evidence type="ECO:0000256" key="4">
    <source>
        <dbReference type="ARBA" id="ARBA00022723"/>
    </source>
</evidence>
<evidence type="ECO:0000256" key="6">
    <source>
        <dbReference type="ARBA" id="ARBA00022833"/>
    </source>
</evidence>
<reference evidence="13 14" key="1">
    <citation type="journal article" date="2021" name="BMC Genomics">
        <title>Genome-resolved metagenome and metatranscriptome analyses of thermophilic composting reveal key bacterial players and their metabolic interactions.</title>
        <authorList>
            <person name="Braga L.P.P."/>
            <person name="Pereira R.V."/>
            <person name="Martins L.F."/>
            <person name="Moura L.M.S."/>
            <person name="Sanchez F.B."/>
            <person name="Patane J.S.L."/>
            <person name="da Silva A.M."/>
            <person name="Setubal J.C."/>
        </authorList>
    </citation>
    <scope>NUCLEOTIDE SEQUENCE [LARGE SCALE GENOMIC DNA]</scope>
    <source>
        <strain evidence="13">ZC4RG45</strain>
    </source>
</reference>
<feature type="non-terminal residue" evidence="13">
    <location>
        <position position="341"/>
    </location>
</feature>
<evidence type="ECO:0000313" key="14">
    <source>
        <dbReference type="Proteomes" id="UP000249324"/>
    </source>
</evidence>
<keyword evidence="8 10" id="KW-0482">Metalloprotease</keyword>
<keyword evidence="6 10" id="KW-0862">Zinc</keyword>
<keyword evidence="5 10" id="KW-0378">Hydrolase</keyword>
<keyword evidence="4" id="KW-0479">Metal-binding</keyword>
<accession>A0ABD6FJW0</accession>
<name>A0ABD6FJW0_9PSEU</name>
<dbReference type="PANTHER" id="PTHR43221">
    <property type="entry name" value="PROTEASE HTPX"/>
    <property type="match status" value="1"/>
</dbReference>
<dbReference type="Pfam" id="PF01435">
    <property type="entry name" value="Peptidase_M48"/>
    <property type="match status" value="1"/>
</dbReference>
<evidence type="ECO:0000313" key="13">
    <source>
        <dbReference type="EMBL" id="MFO7193620.1"/>
    </source>
</evidence>
<evidence type="ECO:0000259" key="12">
    <source>
        <dbReference type="Pfam" id="PF01435"/>
    </source>
</evidence>
<proteinExistence type="inferred from homology"/>
<evidence type="ECO:0000256" key="9">
    <source>
        <dbReference type="ARBA" id="ARBA00023136"/>
    </source>
</evidence>
<dbReference type="Proteomes" id="UP000249324">
    <property type="component" value="Unassembled WGS sequence"/>
</dbReference>
<gene>
    <name evidence="13" type="ORF">DIU77_015370</name>
</gene>
<keyword evidence="1" id="KW-1003">Cell membrane</keyword>
<dbReference type="InterPro" id="IPR001915">
    <property type="entry name" value="Peptidase_M48"/>
</dbReference>
<dbReference type="PANTHER" id="PTHR43221:SF2">
    <property type="entry name" value="PROTEASE HTPX HOMOLOG"/>
    <property type="match status" value="1"/>
</dbReference>
<keyword evidence="7 11" id="KW-1133">Transmembrane helix</keyword>
<dbReference type="AlphaFoldDB" id="A0ABD6FJW0"/>
<dbReference type="EMBL" id="QGUI02000244">
    <property type="protein sequence ID" value="MFO7193620.1"/>
    <property type="molecule type" value="Genomic_DNA"/>
</dbReference>